<dbReference type="HOGENOM" id="CLU_091014_3_2_6"/>
<evidence type="ECO:0000256" key="3">
    <source>
        <dbReference type="ARBA" id="ARBA00022729"/>
    </source>
</evidence>
<dbReference type="EMBL" id="CP010975">
    <property type="protein sequence ID" value="AKE53146.1"/>
    <property type="molecule type" value="Genomic_DNA"/>
</dbReference>
<evidence type="ECO:0008006" key="7">
    <source>
        <dbReference type="Google" id="ProtNLM"/>
    </source>
</evidence>
<dbReference type="Proteomes" id="UP000034071">
    <property type="component" value="Chromosome"/>
</dbReference>
<evidence type="ECO:0000256" key="1">
    <source>
        <dbReference type="ARBA" id="ARBA00011245"/>
    </source>
</evidence>
<evidence type="ECO:0000313" key="5">
    <source>
        <dbReference type="EMBL" id="AKE53146.1"/>
    </source>
</evidence>
<dbReference type="OrthoDB" id="7025041at2"/>
<keyword evidence="3" id="KW-0732">Signal</keyword>
<organism evidence="5 6">
    <name type="scientific">Kangiella geojedonensis</name>
    <dbReference type="NCBI Taxonomy" id="914150"/>
    <lineage>
        <taxon>Bacteria</taxon>
        <taxon>Pseudomonadati</taxon>
        <taxon>Pseudomonadota</taxon>
        <taxon>Gammaproteobacteria</taxon>
        <taxon>Kangiellales</taxon>
        <taxon>Kangiellaceae</taxon>
        <taxon>Kangiella</taxon>
    </lineage>
</organism>
<comment type="subunit">
    <text evidence="1">Monomer.</text>
</comment>
<proteinExistence type="predicted"/>
<reference evidence="5 6" key="1">
    <citation type="submission" date="2015-02" db="EMBL/GenBank/DDBJ databases">
        <title>Complete genome sequence of Kangiella geojedonensis strain YCS-5T.</title>
        <authorList>
            <person name="Kim K.M."/>
        </authorList>
    </citation>
    <scope>NUCLEOTIDE SEQUENCE [LARGE SCALE GENOMIC DNA]</scope>
    <source>
        <strain evidence="5 6">YCS-5</strain>
    </source>
</reference>
<dbReference type="SUPFAM" id="SSF89392">
    <property type="entry name" value="Prokaryotic lipoproteins and lipoprotein localization factors"/>
    <property type="match status" value="1"/>
</dbReference>
<evidence type="ECO:0000256" key="2">
    <source>
        <dbReference type="ARBA" id="ARBA00022448"/>
    </source>
</evidence>
<sequence>MMNKLAQLLVTLVIAFVSTTVFSSEINSCDINTMMQTIQHQPHLQKFKQEKNIKVLANPLTSFGYLLLANQEAVVWQTTQPIKSTTVISPNNFRQYNKKDQLMTMPANTSNQTSQLVSSTFLSILSGTIDQLNDNFEVSTSCSETEWHISLIPNNNDILRLLQKIDITGNIQINQLNFVETNQDITQISFTPTDDSTIKNQLRSYLAN</sequence>
<gene>
    <name evidence="5" type="ORF">TQ33_2222</name>
</gene>
<evidence type="ECO:0000256" key="4">
    <source>
        <dbReference type="ARBA" id="ARBA00022927"/>
    </source>
</evidence>
<dbReference type="CDD" id="cd16325">
    <property type="entry name" value="LolA"/>
    <property type="match status" value="1"/>
</dbReference>
<dbReference type="Gene3D" id="2.50.20.10">
    <property type="entry name" value="Lipoprotein localisation LolA/LolB/LppX"/>
    <property type="match status" value="1"/>
</dbReference>
<keyword evidence="6" id="KW-1185">Reference proteome</keyword>
<dbReference type="GO" id="GO:0015031">
    <property type="term" value="P:protein transport"/>
    <property type="evidence" value="ECO:0007669"/>
    <property type="project" value="UniProtKB-KW"/>
</dbReference>
<dbReference type="Pfam" id="PF03548">
    <property type="entry name" value="LolA"/>
    <property type="match status" value="1"/>
</dbReference>
<dbReference type="STRING" id="914150.TQ33_2222"/>
<accession>A0A0F6RDP7</accession>
<dbReference type="AlphaFoldDB" id="A0A0F6RDP7"/>
<dbReference type="InterPro" id="IPR004564">
    <property type="entry name" value="OM_lipoprot_carrier_LolA-like"/>
</dbReference>
<evidence type="ECO:0000313" key="6">
    <source>
        <dbReference type="Proteomes" id="UP000034071"/>
    </source>
</evidence>
<dbReference type="KEGG" id="kge:TQ33_2222"/>
<keyword evidence="2" id="KW-0813">Transport</keyword>
<dbReference type="RefSeq" id="WP_144405979.1">
    <property type="nucleotide sequence ID" value="NZ_CP010975.1"/>
</dbReference>
<dbReference type="InterPro" id="IPR029046">
    <property type="entry name" value="LolA/LolB/LppX"/>
</dbReference>
<keyword evidence="4" id="KW-0653">Protein transport</keyword>
<protein>
    <recommendedName>
        <fullName evidence="7">Outer membrane lipoprotein carrier protein LolA</fullName>
    </recommendedName>
</protein>
<name>A0A0F6RDP7_9GAMM</name>